<gene>
    <name evidence="6" type="ORF">MES4922_100023</name>
</gene>
<comment type="caution">
    <text evidence="6">The sequence shown here is derived from an EMBL/GenBank/DDBJ whole genome shotgun (WGS) entry which is preliminary data.</text>
</comment>
<dbReference type="Gene3D" id="3.50.50.60">
    <property type="entry name" value="FAD/NAD(P)-binding domain"/>
    <property type="match status" value="1"/>
</dbReference>
<evidence type="ECO:0000256" key="1">
    <source>
        <dbReference type="ARBA" id="ARBA00001974"/>
    </source>
</evidence>
<evidence type="ECO:0000256" key="2">
    <source>
        <dbReference type="ARBA" id="ARBA00022630"/>
    </source>
</evidence>
<dbReference type="InterPro" id="IPR036188">
    <property type="entry name" value="FAD/NAD-bd_sf"/>
</dbReference>
<evidence type="ECO:0000313" key="6">
    <source>
        <dbReference type="EMBL" id="CAH2394434.1"/>
    </source>
</evidence>
<comment type="cofactor">
    <cofactor evidence="1">
        <name>FAD</name>
        <dbReference type="ChEBI" id="CHEBI:57692"/>
    </cofactor>
</comment>
<name>A0ABM9DD23_9HYPH</name>
<feature type="region of interest" description="Disordered" evidence="4">
    <location>
        <begin position="394"/>
        <end position="416"/>
    </location>
</feature>
<keyword evidence="7" id="KW-1185">Reference proteome</keyword>
<dbReference type="InterPro" id="IPR002938">
    <property type="entry name" value="FAD-bd"/>
</dbReference>
<evidence type="ECO:0000256" key="3">
    <source>
        <dbReference type="ARBA" id="ARBA00022827"/>
    </source>
</evidence>
<dbReference type="InterPro" id="IPR050641">
    <property type="entry name" value="RIFMO-like"/>
</dbReference>
<keyword evidence="2" id="KW-0285">Flavoprotein</keyword>
<dbReference type="Pfam" id="PF01494">
    <property type="entry name" value="FAD_binding_3"/>
    <property type="match status" value="1"/>
</dbReference>
<dbReference type="PRINTS" id="PR00420">
    <property type="entry name" value="RNGMNOXGNASE"/>
</dbReference>
<organism evidence="6 7">
    <name type="scientific">Mesorhizobium ventifaucium</name>
    <dbReference type="NCBI Taxonomy" id="666020"/>
    <lineage>
        <taxon>Bacteria</taxon>
        <taxon>Pseudomonadati</taxon>
        <taxon>Pseudomonadota</taxon>
        <taxon>Alphaproteobacteria</taxon>
        <taxon>Hyphomicrobiales</taxon>
        <taxon>Phyllobacteriaceae</taxon>
        <taxon>Mesorhizobium</taxon>
    </lineage>
</organism>
<sequence>MLPETTEVLIVGAGPTGMALSIVLHQAGVDHVLIDRLAEGLQTSRAGVIHAQTLETLEPLGVAQRLSELALKLQNFTIRDRNRALLNLDFSKLPSRHPYLMMLPQNLTEQVFAERIAALGGVIHRVVEAKAVVQEADGAQVTVTENGRQKLISARYVVGADGMHSLVRRSTGIEFDGDAYDASFVLADVRLDWPVGPTEVSLFFAPAGLVVVAPLPDGSYRVVATMDDAPEKPAVADIQALLDSRGPTKKRTQVLDLAWSSRFRVHHRLVRSYRKDRLFLMGDAAHVHSPAGGQGMNTGIIDAVVLGELLGDVVNGVRPEAELDLYETLRRPAAQEVLELAGTMTEMALTRNSVKRFVRNLVLSTLNLNPFLKRRIALKLSGFSRASLARLPAPSRQPGGVAQTKPAAEPGLKLVA</sequence>
<evidence type="ECO:0000256" key="4">
    <source>
        <dbReference type="SAM" id="MobiDB-lite"/>
    </source>
</evidence>
<dbReference type="Gene3D" id="3.30.70.2450">
    <property type="match status" value="1"/>
</dbReference>
<protein>
    <submittedName>
        <fullName evidence="6">Pentachlorophenol 4-monooxygenase</fullName>
    </submittedName>
</protein>
<evidence type="ECO:0000259" key="5">
    <source>
        <dbReference type="Pfam" id="PF01494"/>
    </source>
</evidence>
<proteinExistence type="predicted"/>
<dbReference type="Proteomes" id="UP001152604">
    <property type="component" value="Unassembled WGS sequence"/>
</dbReference>
<dbReference type="SUPFAM" id="SSF51905">
    <property type="entry name" value="FAD/NAD(P)-binding domain"/>
    <property type="match status" value="1"/>
</dbReference>
<keyword evidence="3" id="KW-0274">FAD</keyword>
<accession>A0ABM9DD23</accession>
<dbReference type="EMBL" id="CAKXZS010000002">
    <property type="protein sequence ID" value="CAH2394434.1"/>
    <property type="molecule type" value="Genomic_DNA"/>
</dbReference>
<reference evidence="6" key="1">
    <citation type="submission" date="2022-03" db="EMBL/GenBank/DDBJ databases">
        <authorList>
            <person name="Brunel B."/>
        </authorList>
    </citation>
    <scope>NUCLEOTIDE SEQUENCE</scope>
    <source>
        <strain evidence="6">STM4922sample</strain>
    </source>
</reference>
<dbReference type="PANTHER" id="PTHR43004">
    <property type="entry name" value="TRK SYSTEM POTASSIUM UPTAKE PROTEIN"/>
    <property type="match status" value="1"/>
</dbReference>
<evidence type="ECO:0000313" key="7">
    <source>
        <dbReference type="Proteomes" id="UP001152604"/>
    </source>
</evidence>
<feature type="domain" description="FAD-binding" evidence="5">
    <location>
        <begin position="6"/>
        <end position="339"/>
    </location>
</feature>
<dbReference type="RefSeq" id="WP_254022861.1">
    <property type="nucleotide sequence ID" value="NZ_CAKXZS010000002.1"/>
</dbReference>
<dbReference type="PANTHER" id="PTHR43004:SF19">
    <property type="entry name" value="BINDING MONOOXYGENASE, PUTATIVE (JCVI)-RELATED"/>
    <property type="match status" value="1"/>
</dbReference>